<dbReference type="OrthoDB" id="70392at2157"/>
<dbReference type="Pfam" id="PF01740">
    <property type="entry name" value="STAS"/>
    <property type="match status" value="1"/>
</dbReference>
<evidence type="ECO:0000313" key="4">
    <source>
        <dbReference type="Proteomes" id="UP000245934"/>
    </source>
</evidence>
<dbReference type="AlphaFoldDB" id="A0A2V2MVI7"/>
<evidence type="ECO:0000256" key="1">
    <source>
        <dbReference type="ARBA" id="ARBA00009013"/>
    </source>
</evidence>
<dbReference type="PANTHER" id="PTHR33495:SF2">
    <property type="entry name" value="ANTI-SIGMA FACTOR ANTAGONIST TM_1081-RELATED"/>
    <property type="match status" value="1"/>
</dbReference>
<sequence length="116" mass="12499">MECNLNITEREISGITILDISGRVDAATSSKMEEELTKKVDAGVINIIMNMENLSYISSSGLRVILASLKKVKSAGGKIALLQLQPGPAEVFKMTGFDRLFPICSSMEGAVEQFSA</sequence>
<gene>
    <name evidence="3" type="ORF">DLD82_16020</name>
</gene>
<evidence type="ECO:0000259" key="2">
    <source>
        <dbReference type="PROSITE" id="PS50801"/>
    </source>
</evidence>
<dbReference type="PROSITE" id="PS50801">
    <property type="entry name" value="STAS"/>
    <property type="match status" value="1"/>
</dbReference>
<dbReference type="NCBIfam" id="TIGR00377">
    <property type="entry name" value="ant_ant_sig"/>
    <property type="match status" value="1"/>
</dbReference>
<dbReference type="CDD" id="cd07043">
    <property type="entry name" value="STAS_anti-anti-sigma_factors"/>
    <property type="match status" value="1"/>
</dbReference>
<dbReference type="Gene3D" id="3.30.750.24">
    <property type="entry name" value="STAS domain"/>
    <property type="match status" value="1"/>
</dbReference>
<organism evidence="3 4">
    <name type="scientific">Methanospirillum stamsii</name>
    <dbReference type="NCBI Taxonomy" id="1277351"/>
    <lineage>
        <taxon>Archaea</taxon>
        <taxon>Methanobacteriati</taxon>
        <taxon>Methanobacteriota</taxon>
        <taxon>Stenosarchaea group</taxon>
        <taxon>Methanomicrobia</taxon>
        <taxon>Methanomicrobiales</taxon>
        <taxon>Methanospirillaceae</taxon>
        <taxon>Methanospirillum</taxon>
    </lineage>
</organism>
<dbReference type="InterPro" id="IPR003658">
    <property type="entry name" value="Anti-sigma_ant"/>
</dbReference>
<feature type="domain" description="STAS" evidence="2">
    <location>
        <begin position="5"/>
        <end position="114"/>
    </location>
</feature>
<protein>
    <submittedName>
        <fullName evidence="3">Anti-sigma factor antagonist</fullName>
    </submittedName>
</protein>
<dbReference type="EMBL" id="QGMZ01000044">
    <property type="protein sequence ID" value="PWR70310.1"/>
    <property type="molecule type" value="Genomic_DNA"/>
</dbReference>
<name>A0A2V2MVI7_9EURY</name>
<dbReference type="Proteomes" id="UP000245934">
    <property type="component" value="Unassembled WGS sequence"/>
</dbReference>
<evidence type="ECO:0000313" key="3">
    <source>
        <dbReference type="EMBL" id="PWR70310.1"/>
    </source>
</evidence>
<dbReference type="PANTHER" id="PTHR33495">
    <property type="entry name" value="ANTI-SIGMA FACTOR ANTAGONIST TM_1081-RELATED-RELATED"/>
    <property type="match status" value="1"/>
</dbReference>
<accession>A0A2V2MVI7</accession>
<dbReference type="GeneID" id="97609854"/>
<dbReference type="InterPro" id="IPR036513">
    <property type="entry name" value="STAS_dom_sf"/>
</dbReference>
<dbReference type="SUPFAM" id="SSF52091">
    <property type="entry name" value="SpoIIaa-like"/>
    <property type="match status" value="1"/>
</dbReference>
<dbReference type="GO" id="GO:0043856">
    <property type="term" value="F:anti-sigma factor antagonist activity"/>
    <property type="evidence" value="ECO:0007669"/>
    <property type="project" value="InterPro"/>
</dbReference>
<reference evidence="3 4" key="1">
    <citation type="submission" date="2018-05" db="EMBL/GenBank/DDBJ databases">
        <title>Draft genome of Methanospirillum stamsii Pt1.</title>
        <authorList>
            <person name="Dueholm M.S."/>
            <person name="Nielsen P.H."/>
            <person name="Bakmann L.F."/>
            <person name="Otzen D.E."/>
        </authorList>
    </citation>
    <scope>NUCLEOTIDE SEQUENCE [LARGE SCALE GENOMIC DNA]</scope>
    <source>
        <strain evidence="3 4">Pt1</strain>
    </source>
</reference>
<dbReference type="RefSeq" id="WP_109942136.1">
    <property type="nucleotide sequence ID" value="NZ_CP176366.1"/>
</dbReference>
<comment type="caution">
    <text evidence="3">The sequence shown here is derived from an EMBL/GenBank/DDBJ whole genome shotgun (WGS) entry which is preliminary data.</text>
</comment>
<proteinExistence type="inferred from homology"/>
<keyword evidence="4" id="KW-1185">Reference proteome</keyword>
<dbReference type="InterPro" id="IPR002645">
    <property type="entry name" value="STAS_dom"/>
</dbReference>
<comment type="similarity">
    <text evidence="1">Belongs to the anti-sigma-factor antagonist family.</text>
</comment>